<dbReference type="eggNOG" id="COG3237">
    <property type="taxonomic scope" value="Bacteria"/>
</dbReference>
<dbReference type="InterPro" id="IPR036629">
    <property type="entry name" value="YjbJ_sf"/>
</dbReference>
<keyword evidence="4" id="KW-1185">Reference proteome</keyword>
<evidence type="ECO:0000259" key="2">
    <source>
        <dbReference type="Pfam" id="PF05532"/>
    </source>
</evidence>
<dbReference type="InterPro" id="IPR026042">
    <property type="entry name" value="YjbJ"/>
</dbReference>
<proteinExistence type="inferred from homology"/>
<dbReference type="STRING" id="377629.TERTU_4274"/>
<dbReference type="OrthoDB" id="9796058at2"/>
<dbReference type="PANTHER" id="PTHR34977:SF1">
    <property type="entry name" value="UPF0337 PROTEIN YJBJ"/>
    <property type="match status" value="1"/>
</dbReference>
<protein>
    <submittedName>
        <fullName evidence="3">CsbD family protein</fullName>
    </submittedName>
</protein>
<dbReference type="Gene3D" id="1.10.1470.10">
    <property type="entry name" value="YjbJ"/>
    <property type="match status" value="1"/>
</dbReference>
<dbReference type="PANTHER" id="PTHR34977">
    <property type="entry name" value="UPF0337 PROTEIN YJBJ"/>
    <property type="match status" value="1"/>
</dbReference>
<evidence type="ECO:0000256" key="1">
    <source>
        <dbReference type="ARBA" id="ARBA00009129"/>
    </source>
</evidence>
<dbReference type="EMBL" id="CP001614">
    <property type="protein sequence ID" value="ACR11087.1"/>
    <property type="molecule type" value="Genomic_DNA"/>
</dbReference>
<comment type="similarity">
    <text evidence="1">Belongs to the UPF0337 (CsbD) family.</text>
</comment>
<dbReference type="SUPFAM" id="SSF69047">
    <property type="entry name" value="Hypothetical protein YjbJ"/>
    <property type="match status" value="1"/>
</dbReference>
<feature type="domain" description="CsbD-like" evidence="2">
    <location>
        <begin position="4"/>
        <end position="56"/>
    </location>
</feature>
<dbReference type="Pfam" id="PF05532">
    <property type="entry name" value="CsbD"/>
    <property type="match status" value="1"/>
</dbReference>
<accession>C5BI96</accession>
<evidence type="ECO:0000313" key="4">
    <source>
        <dbReference type="Proteomes" id="UP000009080"/>
    </source>
</evidence>
<dbReference type="AlphaFoldDB" id="C5BI96"/>
<name>C5BI96_TERTT</name>
<gene>
    <name evidence="3" type="ordered locus">TERTU_4274</name>
</gene>
<organism evidence="3 4">
    <name type="scientific">Teredinibacter turnerae (strain ATCC 39867 / T7901)</name>
    <dbReference type="NCBI Taxonomy" id="377629"/>
    <lineage>
        <taxon>Bacteria</taxon>
        <taxon>Pseudomonadati</taxon>
        <taxon>Pseudomonadota</taxon>
        <taxon>Gammaproteobacteria</taxon>
        <taxon>Cellvibrionales</taxon>
        <taxon>Cellvibrionaceae</taxon>
        <taxon>Teredinibacter</taxon>
    </lineage>
</organism>
<dbReference type="KEGG" id="ttu:TERTU_4274"/>
<dbReference type="InterPro" id="IPR050423">
    <property type="entry name" value="UPF0337_stress_rsp"/>
</dbReference>
<dbReference type="HOGENOM" id="CLU_135567_4_1_6"/>
<reference evidence="3 4" key="1">
    <citation type="journal article" date="2009" name="PLoS ONE">
        <title>The complete genome of Teredinibacter turnerae T7901: an intracellular endosymbiont of marine wood-boring bivalves (shipworms).</title>
        <authorList>
            <person name="Yang J.C."/>
            <person name="Madupu R."/>
            <person name="Durkin A.S."/>
            <person name="Ekborg N.A."/>
            <person name="Pedamallu C.S."/>
            <person name="Hostetler J.B."/>
            <person name="Radune D."/>
            <person name="Toms B.S."/>
            <person name="Henrissat B."/>
            <person name="Coutinho P.M."/>
            <person name="Schwarz S."/>
            <person name="Field L."/>
            <person name="Trindade-Silva A.E."/>
            <person name="Soares C.A.G."/>
            <person name="Elshahawi S."/>
            <person name="Hanora A."/>
            <person name="Schmidt E.W."/>
            <person name="Haygood M.G."/>
            <person name="Posfai J."/>
            <person name="Benner J."/>
            <person name="Madinger C."/>
            <person name="Nove J."/>
            <person name="Anton B."/>
            <person name="Chaudhary K."/>
            <person name="Foster J."/>
            <person name="Holman A."/>
            <person name="Kumar S."/>
            <person name="Lessard P.A."/>
            <person name="Luyten Y.A."/>
            <person name="Slatko B."/>
            <person name="Wood N."/>
            <person name="Wu B."/>
            <person name="Teplitski M."/>
            <person name="Mougous J.D."/>
            <person name="Ward N."/>
            <person name="Eisen J.A."/>
            <person name="Badger J.H."/>
            <person name="Distel D.L."/>
        </authorList>
    </citation>
    <scope>NUCLEOTIDE SEQUENCE [LARGE SCALE GENOMIC DNA]</scope>
    <source>
        <strain evidence="4">ATCC 39867 / T7901</strain>
    </source>
</reference>
<dbReference type="GeneID" id="58407534"/>
<dbReference type="RefSeq" id="WP_015817199.1">
    <property type="nucleotide sequence ID" value="NC_012997.1"/>
</dbReference>
<dbReference type="PIRSF" id="PIRSF039008">
    <property type="entry name" value="YjbJ"/>
    <property type="match status" value="1"/>
</dbReference>
<dbReference type="Proteomes" id="UP000009080">
    <property type="component" value="Chromosome"/>
</dbReference>
<sequence length="65" mass="7448">MNSDQFSGQWHQIKGGIRAKWGKLTDDDMEMVQGNREKLVGKIQSRYGKTKEEAKSEVNSYIDSL</sequence>
<dbReference type="InterPro" id="IPR008462">
    <property type="entry name" value="CsbD"/>
</dbReference>
<evidence type="ECO:0000313" key="3">
    <source>
        <dbReference type="EMBL" id="ACR11087.1"/>
    </source>
</evidence>